<sequence>MLPYNDATLSLLTVRFRHANTLQPIGSGVIYYHPRLKDRVYILTAAHCLFADKDAFTQPLNAVKIDIYDPSANAYVEFDHAVDHELVSAHTDRDVAVLLLNKTVVEAVTGPLPTVAAVAERQSATTFVIKGFPNATQGRELDLIQPTWKQEMTAVRKFQLQLEESYSAWATAGFSGSGVFLHTHNHLYLFGLFARFREEEMGKVVYAQYLETVNEVLAAAYLPLISLTFFGQHGLNSAFFRQHVDTAIKNLGPRFNEKLNLQMPVSRLFNVIAKDERFRKSVLTSFDTYLSATDRSTYDEKNEIIKFVSETYRETRKQLKTWLDRADWHPGGVMDFEVPLQSLKMLNEIITDKKSELYQLQREKQKEEPRKERDYSYRAPFEGEIDRLYAIGSDNDNLIHGIESANFALTDAPFLLIKGEAGCGKSHLLGDIATARSKEGKPSLLLLGQLFKKEQGVWPNILSQLSLSCTKEELLFTLNDIGRQIGSRVLILIDALNEGDGKVIWSAEQAGFLEEIGNYPYIGVVLTVRSVYWNAVVPKTVQSDPKFTKITYEGFKGNEYAALRLFCAYYGLQQPNFPILAPEYANPLFLQLVCEGVKASPDKQFPQGFQGFSRLFGFYLQAVNEKLSAKREEYALRTKLAEEAIIELADASFAKSSRSLSLEAAVALFDERFPKHLNLLNDLIQENVFIQSLWHNYDTKADEDIVYFSYERFGDFFIARELLKDFETAEQLRASFQDGQRLGDLIADHYHANHGILEALAVILPEKFGLEIFEVYDWAFTSEDENIRWKASEWINHWLLGSLKWRTSQSIQDPKLADWFNSEQFTVDFDRFLNAMLELVPVVGHPYNGDRLQRFFMHKDMAERDSFLQQFLYYYQGYDEYKNPFPIRGLIEWAWQPGISARIDGETARLTGQCLAWALSSTHRKLRDQATKAIVNLLEEQPGALIAVLKAFEKVDDAYISERLYAVAYGCALRTGASNGLQRIAQHVFDVCFATGDPPPHLLLRDYARNIVEYALYKGVTIRGDIDRIRPPYHSPMPEIWPSEEDIAVYEMDYKAEGYREKYGHAYNRIHHSVMEWDFSRYTISHAFRDFSPFSFRVEEAKKQFMKALKPKKRDLVRLYIMLYEGLELVKQKEADGRIFTKLADDKTLREFYEEQLVAANQWMEIKLDEGERKHVLEQLTPHLDNKVRSKHHRRYAFDTQPVKRWIVKRAFSLGYTAELHGPYDSRVGDFNSRSENKIERIGKKYQWIALYEILAYTTDNYQLREGYGDDECYSFYQGPWQKYLRDVDPAFTTKNPAEDDEEEDPLGIVQPEQQWWTPEPYTYWDQPNADWAVNKLDLPDPKQIIARRDEFGQDWLYLHLNCYYKEPKPVGAEKYYRLKKDIWYGFQAYLVKKNTKSKILGWLDGQNFFGRWMPESHSHSGLFNRENYWSPASKYYQEEQRVWQRLDGSRHHVIVATVDAVGELADDKSGAHFSYQMPCQTIFEGMELAYAPQDGDFTNAARELVVTNANPRGVLVRKMELMAFLEKSGLELVWTLLGEKNVWGSNSKAEDIYQKVLSGVYTLDAQGAVTGDFHLMDRR</sequence>
<organism evidence="1 2">
    <name type="scientific">Hufsiella arboris</name>
    <dbReference type="NCBI Taxonomy" id="2695275"/>
    <lineage>
        <taxon>Bacteria</taxon>
        <taxon>Pseudomonadati</taxon>
        <taxon>Bacteroidota</taxon>
        <taxon>Sphingobacteriia</taxon>
        <taxon>Sphingobacteriales</taxon>
        <taxon>Sphingobacteriaceae</taxon>
        <taxon>Hufsiella</taxon>
    </lineage>
</organism>
<comment type="caution">
    <text evidence="1">The sequence shown here is derived from an EMBL/GenBank/DDBJ whole genome shotgun (WGS) entry which is preliminary data.</text>
</comment>
<keyword evidence="1" id="KW-0645">Protease</keyword>
<dbReference type="Proteomes" id="UP000466586">
    <property type="component" value="Unassembled WGS sequence"/>
</dbReference>
<keyword evidence="1" id="KW-0378">Hydrolase</keyword>
<reference evidence="1 2" key="1">
    <citation type="submission" date="2019-11" db="EMBL/GenBank/DDBJ databases">
        <title>Pedobacter sp. HMF7647 Genome sequencing and assembly.</title>
        <authorList>
            <person name="Kang H."/>
            <person name="Kim H."/>
            <person name="Joh K."/>
        </authorList>
    </citation>
    <scope>NUCLEOTIDE SEQUENCE [LARGE SCALE GENOMIC DNA]</scope>
    <source>
        <strain evidence="1 2">HMF7647</strain>
    </source>
</reference>
<evidence type="ECO:0000313" key="2">
    <source>
        <dbReference type="Proteomes" id="UP000466586"/>
    </source>
</evidence>
<dbReference type="RefSeq" id="WP_160845850.1">
    <property type="nucleotide sequence ID" value="NZ_WVHT01000009.1"/>
</dbReference>
<dbReference type="NCBIfam" id="NF041813">
    <property type="entry name" value="Avs2"/>
    <property type="match status" value="1"/>
</dbReference>
<dbReference type="InterPro" id="IPR009003">
    <property type="entry name" value="Peptidase_S1_PA"/>
</dbReference>
<dbReference type="GO" id="GO:0006508">
    <property type="term" value="P:proteolysis"/>
    <property type="evidence" value="ECO:0007669"/>
    <property type="project" value="UniProtKB-KW"/>
</dbReference>
<dbReference type="InterPro" id="IPR043504">
    <property type="entry name" value="Peptidase_S1_PA_chymotrypsin"/>
</dbReference>
<dbReference type="InterPro" id="IPR027417">
    <property type="entry name" value="P-loop_NTPase"/>
</dbReference>
<protein>
    <submittedName>
        <fullName evidence="1">Trypsin-like serine protease</fullName>
    </submittedName>
</protein>
<dbReference type="Gene3D" id="2.40.10.10">
    <property type="entry name" value="Trypsin-like serine proteases"/>
    <property type="match status" value="2"/>
</dbReference>
<dbReference type="EMBL" id="WVHT01000009">
    <property type="protein sequence ID" value="MXV52673.1"/>
    <property type="molecule type" value="Genomic_DNA"/>
</dbReference>
<evidence type="ECO:0000313" key="1">
    <source>
        <dbReference type="EMBL" id="MXV52673.1"/>
    </source>
</evidence>
<dbReference type="Gene3D" id="3.40.50.300">
    <property type="entry name" value="P-loop containing nucleotide triphosphate hydrolases"/>
    <property type="match status" value="1"/>
</dbReference>
<keyword evidence="2" id="KW-1185">Reference proteome</keyword>
<proteinExistence type="predicted"/>
<dbReference type="SUPFAM" id="SSF50494">
    <property type="entry name" value="Trypsin-like serine proteases"/>
    <property type="match status" value="1"/>
</dbReference>
<name>A0A7K1YDK0_9SPHI</name>
<gene>
    <name evidence="1" type="ORF">GS399_16995</name>
</gene>
<dbReference type="GO" id="GO:0008233">
    <property type="term" value="F:peptidase activity"/>
    <property type="evidence" value="ECO:0007669"/>
    <property type="project" value="UniProtKB-KW"/>
</dbReference>
<accession>A0A7K1YDK0</accession>